<dbReference type="EMBL" id="BABT02000106">
    <property type="protein sequence ID" value="GAA96779.1"/>
    <property type="molecule type" value="Genomic_DNA"/>
</dbReference>
<dbReference type="OMA" id="VCEAFIS"/>
<evidence type="ECO:0000256" key="1">
    <source>
        <dbReference type="SAM" id="MobiDB-lite"/>
    </source>
</evidence>
<feature type="domain" description="NAD-dependent epimerase/dehydratase" evidence="2">
    <location>
        <begin position="6"/>
        <end position="80"/>
    </location>
</feature>
<gene>
    <name evidence="3" type="primary">Mo03450</name>
    <name evidence="3" type="ORF">E5Q_03450</name>
</gene>
<dbReference type="RefSeq" id="XP_014565289.1">
    <property type="nucleotide sequence ID" value="XM_014709803.1"/>
</dbReference>
<accession>G7E1R9</accession>
<comment type="caution">
    <text evidence="3">The sequence shown here is derived from an EMBL/GenBank/DDBJ whole genome shotgun (WGS) entry which is preliminary data.</text>
</comment>
<dbReference type="PANTHER" id="PTHR12126">
    <property type="entry name" value="NADH-UBIQUINONE OXIDOREDUCTASE 39 KDA SUBUNIT-RELATED"/>
    <property type="match status" value="1"/>
</dbReference>
<dbReference type="OrthoDB" id="276721at2759"/>
<dbReference type="InterPro" id="IPR036291">
    <property type="entry name" value="NAD(P)-bd_dom_sf"/>
</dbReference>
<feature type="region of interest" description="Disordered" evidence="1">
    <location>
        <begin position="313"/>
        <end position="336"/>
    </location>
</feature>
<dbReference type="STRING" id="764103.G7E1R9"/>
<dbReference type="InterPro" id="IPR001509">
    <property type="entry name" value="Epimerase_deHydtase"/>
</dbReference>
<sequence>MTHKLLCIGGNGFVGSAICKTAISRGWQVHSLSRSGKPYASDKGHQPAWSKRVNWHSGSALEPDTYKHVLAECTAVVNATGTLLEGDYKSGGISSLVKELFNSRSNNPLAPGKAPRSKGQYELLNRDAALTVFRALQDTQELSSSTRSTPFVFISAEDIFRPFIPERYIATKREAEQEMTRLVMARAFPSGDAPVEAGRDVRPVFLRPSLIYHPHIRPISTLPAAMLDLSATIQSKLPVPLRASAGAAIFASLLPASTRNDLPPSAFSMSNLLSIPPIHVDTLAEAACRAIADESIEGALGVQAMRDLVGWNTRSNTESEQRASEETQTPANQPFS</sequence>
<dbReference type="eggNOG" id="KOG4288">
    <property type="taxonomic scope" value="Eukaryota"/>
</dbReference>
<dbReference type="InterPro" id="IPR051207">
    <property type="entry name" value="ComplexI_NDUFA9_subunit"/>
</dbReference>
<dbReference type="SUPFAM" id="SSF51735">
    <property type="entry name" value="NAD(P)-binding Rossmann-fold domains"/>
    <property type="match status" value="1"/>
</dbReference>
<dbReference type="FunCoup" id="G7E1R9">
    <property type="interactions" value="133"/>
</dbReference>
<evidence type="ECO:0000313" key="3">
    <source>
        <dbReference type="EMBL" id="GAA96779.1"/>
    </source>
</evidence>
<dbReference type="Gene3D" id="3.40.50.720">
    <property type="entry name" value="NAD(P)-binding Rossmann-like Domain"/>
    <property type="match status" value="1"/>
</dbReference>
<reference evidence="3 4" key="2">
    <citation type="journal article" date="2012" name="Open Biol.">
        <title>Characteristics of nucleosomes and linker DNA regions on the genome of the basidiomycete Mixia osmundae revealed by mono- and dinucleosome mapping.</title>
        <authorList>
            <person name="Nishida H."/>
            <person name="Kondo S."/>
            <person name="Matsumoto T."/>
            <person name="Suzuki Y."/>
            <person name="Yoshikawa H."/>
            <person name="Taylor T.D."/>
            <person name="Sugiyama J."/>
        </authorList>
    </citation>
    <scope>NUCLEOTIDE SEQUENCE [LARGE SCALE GENOMIC DNA]</scope>
    <source>
        <strain evidence="4">CBS 9802 / IAM 14324 / JCM 22182 / KY 12970</strain>
    </source>
</reference>
<name>G7E1R9_MIXOS</name>
<keyword evidence="4" id="KW-1185">Reference proteome</keyword>
<dbReference type="Proteomes" id="UP000009131">
    <property type="component" value="Unassembled WGS sequence"/>
</dbReference>
<organism evidence="3 4">
    <name type="scientific">Mixia osmundae (strain CBS 9802 / IAM 14324 / JCM 22182 / KY 12970)</name>
    <dbReference type="NCBI Taxonomy" id="764103"/>
    <lineage>
        <taxon>Eukaryota</taxon>
        <taxon>Fungi</taxon>
        <taxon>Dikarya</taxon>
        <taxon>Basidiomycota</taxon>
        <taxon>Pucciniomycotina</taxon>
        <taxon>Mixiomycetes</taxon>
        <taxon>Mixiales</taxon>
        <taxon>Mixiaceae</taxon>
        <taxon>Mixia</taxon>
    </lineage>
</organism>
<dbReference type="InParanoid" id="G7E1R9"/>
<feature type="compositionally biased region" description="Polar residues" evidence="1">
    <location>
        <begin position="326"/>
        <end position="336"/>
    </location>
</feature>
<reference evidence="3 4" key="1">
    <citation type="journal article" date="2011" name="J. Gen. Appl. Microbiol.">
        <title>Draft genome sequencing of the enigmatic basidiomycete Mixia osmundae.</title>
        <authorList>
            <person name="Nishida H."/>
            <person name="Nagatsuka Y."/>
            <person name="Sugiyama J."/>
        </authorList>
    </citation>
    <scope>NUCLEOTIDE SEQUENCE [LARGE SCALE GENOMIC DNA]</scope>
    <source>
        <strain evidence="4">CBS 9802 / IAM 14324 / JCM 22182 / KY 12970</strain>
    </source>
</reference>
<proteinExistence type="predicted"/>
<protein>
    <recommendedName>
        <fullName evidence="2">NAD-dependent epimerase/dehydratase domain-containing protein</fullName>
    </recommendedName>
</protein>
<dbReference type="GO" id="GO:0044877">
    <property type="term" value="F:protein-containing complex binding"/>
    <property type="evidence" value="ECO:0007669"/>
    <property type="project" value="TreeGrafter"/>
</dbReference>
<dbReference type="Pfam" id="PF01370">
    <property type="entry name" value="Epimerase"/>
    <property type="match status" value="1"/>
</dbReference>
<dbReference type="GO" id="GO:0005739">
    <property type="term" value="C:mitochondrion"/>
    <property type="evidence" value="ECO:0007669"/>
    <property type="project" value="TreeGrafter"/>
</dbReference>
<dbReference type="AlphaFoldDB" id="G7E1R9"/>
<dbReference type="PANTHER" id="PTHR12126:SF16">
    <property type="entry name" value="MIOREX COMPLEX COMPONENT 2"/>
    <property type="match status" value="1"/>
</dbReference>
<evidence type="ECO:0000259" key="2">
    <source>
        <dbReference type="Pfam" id="PF01370"/>
    </source>
</evidence>
<dbReference type="HOGENOM" id="CLU_055314_0_0_1"/>
<evidence type="ECO:0000313" key="4">
    <source>
        <dbReference type="Proteomes" id="UP000009131"/>
    </source>
</evidence>